<evidence type="ECO:0000313" key="3">
    <source>
        <dbReference type="Proteomes" id="UP000589292"/>
    </source>
</evidence>
<keyword evidence="1" id="KW-0812">Transmembrane</keyword>
<feature type="transmembrane region" description="Helical" evidence="1">
    <location>
        <begin position="17"/>
        <end position="38"/>
    </location>
</feature>
<sequence>MAVTGVLRQRSAEAEPFYAWSATIMALVVVAGFSLHLAMGRSTFAARPLVHVHGVVFMGWVLLFTAQAWLAVQGPHSAHRLLGRITAVWVVLMMALGFWITIDVVQRGITPFFFQPQHFLIANPFNLLMFGCLIVAALRLRHQPDWHMRLQLCAMTSLLNPGLGRLLPTPLLVPHAWEIPLLVALIFPVAGIVRDWRHGIRFHPAYLWGMVAIALPIPVVNLIAPTALGDAIYAWTVAGHPGEVIAGMAFPPPPPM</sequence>
<protein>
    <submittedName>
        <fullName evidence="2">Uncharacterized protein</fullName>
    </submittedName>
</protein>
<dbReference type="AlphaFoldDB" id="A0A7V8RC55"/>
<keyword evidence="3" id="KW-1185">Reference proteome</keyword>
<evidence type="ECO:0000256" key="1">
    <source>
        <dbReference type="SAM" id="Phobius"/>
    </source>
</evidence>
<dbReference type="EMBL" id="VDES01000001">
    <property type="protein sequence ID" value="MBA1373750.1"/>
    <property type="molecule type" value="Genomic_DNA"/>
</dbReference>
<comment type="caution">
    <text evidence="2">The sequence shown here is derived from an EMBL/GenBank/DDBJ whole genome shotgun (WGS) entry which is preliminary data.</text>
</comment>
<dbReference type="RefSeq" id="WP_066278989.1">
    <property type="nucleotide sequence ID" value="NZ_BAAAGB010000002.1"/>
</dbReference>
<name>A0A7V8RC55_9SPHN</name>
<keyword evidence="1" id="KW-0472">Membrane</keyword>
<proteinExistence type="predicted"/>
<feature type="transmembrane region" description="Helical" evidence="1">
    <location>
        <begin position="205"/>
        <end position="224"/>
    </location>
</feature>
<feature type="transmembrane region" description="Helical" evidence="1">
    <location>
        <begin position="81"/>
        <end position="100"/>
    </location>
</feature>
<feature type="transmembrane region" description="Helical" evidence="1">
    <location>
        <begin position="120"/>
        <end position="138"/>
    </location>
</feature>
<feature type="transmembrane region" description="Helical" evidence="1">
    <location>
        <begin position="174"/>
        <end position="193"/>
    </location>
</feature>
<feature type="transmembrane region" description="Helical" evidence="1">
    <location>
        <begin position="50"/>
        <end position="72"/>
    </location>
</feature>
<accession>A0A7V8RC55</accession>
<dbReference type="Proteomes" id="UP000589292">
    <property type="component" value="Unassembled WGS sequence"/>
</dbReference>
<reference evidence="2 3" key="1">
    <citation type="journal article" date="1994" name="Int. J. Syst. Bacteriol.">
        <title>Phylogenetic positions of novel aerobic, bacteriochlorophyll a-containing bacteria and description of Roseococcus thiosulfatophilus gen. nov., sp. nov., Erythromicrobium ramosum gen. nov., sp. nov., and Erythrobacter litoralis sp. nov.</title>
        <authorList>
            <person name="Yurkov V."/>
            <person name="Stackebrandt E."/>
            <person name="Holmes A."/>
            <person name="Fuerst J.A."/>
            <person name="Hugenholtz P."/>
            <person name="Golecki J."/>
            <person name="Gad'on N."/>
            <person name="Gorlenko V.M."/>
            <person name="Kompantseva E.I."/>
            <person name="Drews G."/>
        </authorList>
    </citation>
    <scope>NUCLEOTIDE SEQUENCE [LARGE SCALE GENOMIC DNA]</scope>
    <source>
        <strain evidence="2 3">KR-99</strain>
    </source>
</reference>
<keyword evidence="1" id="KW-1133">Transmembrane helix</keyword>
<evidence type="ECO:0000313" key="2">
    <source>
        <dbReference type="EMBL" id="MBA1373750.1"/>
    </source>
</evidence>
<gene>
    <name evidence="2" type="ORF">FG486_05320</name>
</gene>
<organism evidence="2 3">
    <name type="scientific">Sphingomonas ursincola</name>
    <dbReference type="NCBI Taxonomy" id="56361"/>
    <lineage>
        <taxon>Bacteria</taxon>
        <taxon>Pseudomonadati</taxon>
        <taxon>Pseudomonadota</taxon>
        <taxon>Alphaproteobacteria</taxon>
        <taxon>Sphingomonadales</taxon>
        <taxon>Sphingomonadaceae</taxon>
        <taxon>Sphingomonas</taxon>
    </lineage>
</organism>